<dbReference type="KEGG" id="sphk:SKP52_19570"/>
<sequence>MSTIDPSRLLQMRSSILNQNQALQRAAGRGGIGGAEGGVGGADGTPDFGAAINNALQQVNAQQSKASNLSEAYERGDTHDIVSVMIERQKASLGFETTLQVRNKLLSAYRDIMNMPV</sequence>
<keyword evidence="8" id="KW-1185">Reference proteome</keyword>
<protein>
    <recommendedName>
        <fullName evidence="4 5">Flagellar hook-basal body complex protein FliE</fullName>
    </recommendedName>
</protein>
<keyword evidence="7" id="KW-0282">Flagellum</keyword>
<evidence type="ECO:0000256" key="5">
    <source>
        <dbReference type="NCBIfam" id="TIGR00205"/>
    </source>
</evidence>
<dbReference type="PANTHER" id="PTHR34653">
    <property type="match status" value="1"/>
</dbReference>
<gene>
    <name evidence="4" type="primary">fliE</name>
    <name evidence="7" type="ORF">SKP52_19570</name>
</gene>
<dbReference type="EMBL" id="CP009122">
    <property type="protein sequence ID" value="AJA10782.1"/>
    <property type="molecule type" value="Genomic_DNA"/>
</dbReference>
<dbReference type="PANTHER" id="PTHR34653:SF1">
    <property type="entry name" value="FLAGELLAR HOOK-BASAL BODY COMPLEX PROTEIN FLIE"/>
    <property type="match status" value="1"/>
</dbReference>
<dbReference type="HOGENOM" id="CLU_147249_0_0_5"/>
<dbReference type="HAMAP" id="MF_00724">
    <property type="entry name" value="FliE"/>
    <property type="match status" value="1"/>
</dbReference>
<feature type="compositionally biased region" description="Gly residues" evidence="6">
    <location>
        <begin position="28"/>
        <end position="43"/>
    </location>
</feature>
<comment type="similarity">
    <text evidence="2 4">Belongs to the FliE family.</text>
</comment>
<dbReference type="GO" id="GO:0005198">
    <property type="term" value="F:structural molecule activity"/>
    <property type="evidence" value="ECO:0007669"/>
    <property type="project" value="UniProtKB-UniRule"/>
</dbReference>
<comment type="subcellular location">
    <subcellularLocation>
        <location evidence="1 4">Bacterial flagellum basal body</location>
    </subcellularLocation>
</comment>
<proteinExistence type="inferred from homology"/>
<evidence type="ECO:0000256" key="6">
    <source>
        <dbReference type="SAM" id="MobiDB-lite"/>
    </source>
</evidence>
<dbReference type="AlphaFoldDB" id="A0A0A7PRZ7"/>
<name>A0A0A7PRZ7_9SPHN</name>
<evidence type="ECO:0000256" key="4">
    <source>
        <dbReference type="HAMAP-Rule" id="MF_00724"/>
    </source>
</evidence>
<evidence type="ECO:0000256" key="3">
    <source>
        <dbReference type="ARBA" id="ARBA00023143"/>
    </source>
</evidence>
<dbReference type="GO" id="GO:0071973">
    <property type="term" value="P:bacterial-type flagellum-dependent cell motility"/>
    <property type="evidence" value="ECO:0007669"/>
    <property type="project" value="InterPro"/>
</dbReference>
<dbReference type="GO" id="GO:0009425">
    <property type="term" value="C:bacterial-type flagellum basal body"/>
    <property type="evidence" value="ECO:0007669"/>
    <property type="project" value="UniProtKB-SubCell"/>
</dbReference>
<evidence type="ECO:0000313" key="7">
    <source>
        <dbReference type="EMBL" id="AJA10782.1"/>
    </source>
</evidence>
<dbReference type="InterPro" id="IPR001624">
    <property type="entry name" value="FliE"/>
</dbReference>
<evidence type="ECO:0000256" key="1">
    <source>
        <dbReference type="ARBA" id="ARBA00004117"/>
    </source>
</evidence>
<dbReference type="Pfam" id="PF02049">
    <property type="entry name" value="FliE"/>
    <property type="match status" value="1"/>
</dbReference>
<organism evidence="7 8">
    <name type="scientific">Sphingopyxis fribergensis</name>
    <dbReference type="NCBI Taxonomy" id="1515612"/>
    <lineage>
        <taxon>Bacteria</taxon>
        <taxon>Pseudomonadati</taxon>
        <taxon>Pseudomonadota</taxon>
        <taxon>Alphaproteobacteria</taxon>
        <taxon>Sphingomonadales</taxon>
        <taxon>Sphingomonadaceae</taxon>
        <taxon>Sphingopyxis</taxon>
    </lineage>
</organism>
<keyword evidence="3 4" id="KW-0975">Bacterial flagellum</keyword>
<dbReference type="Proteomes" id="UP000030907">
    <property type="component" value="Chromosome"/>
</dbReference>
<accession>A0A0A7PRZ7</accession>
<evidence type="ECO:0000313" key="8">
    <source>
        <dbReference type="Proteomes" id="UP000030907"/>
    </source>
</evidence>
<feature type="region of interest" description="Disordered" evidence="6">
    <location>
        <begin position="27"/>
        <end position="47"/>
    </location>
</feature>
<dbReference type="NCBIfam" id="TIGR00205">
    <property type="entry name" value="fliE"/>
    <property type="match status" value="1"/>
</dbReference>
<dbReference type="STRING" id="1515612.SKP52_19570"/>
<dbReference type="PRINTS" id="PR01006">
    <property type="entry name" value="FLGHOOKFLIE"/>
</dbReference>
<dbReference type="GO" id="GO:0003774">
    <property type="term" value="F:cytoskeletal motor activity"/>
    <property type="evidence" value="ECO:0007669"/>
    <property type="project" value="InterPro"/>
</dbReference>
<keyword evidence="7" id="KW-0966">Cell projection</keyword>
<dbReference type="RefSeq" id="WP_039577675.1">
    <property type="nucleotide sequence ID" value="NZ_CP009122.1"/>
</dbReference>
<evidence type="ECO:0000256" key="2">
    <source>
        <dbReference type="ARBA" id="ARBA00009272"/>
    </source>
</evidence>
<reference evidence="7 8" key="1">
    <citation type="journal article" date="2015" name="Int. J. Syst. Evol. Microbiol.">
        <title>Description of Sphingopyxis fribergensis sp. nov. - a soil bacterium with the ability to degrade styrene and phenylacetic acid.</title>
        <authorList>
            <person name="Oelschlagel M."/>
            <person name="Ruckert C."/>
            <person name="Kalinowski J."/>
            <person name="Schmidt G."/>
            <person name="Schlomann M."/>
            <person name="Tischler D."/>
        </authorList>
    </citation>
    <scope>NUCLEOTIDE SEQUENCE [LARGE SCALE GENOMIC DNA]</scope>
    <source>
        <strain evidence="7 8">Kp5.2</strain>
    </source>
</reference>
<keyword evidence="7" id="KW-0969">Cilium</keyword>
<dbReference type="OrthoDB" id="8909229at2"/>